<keyword evidence="2" id="KW-1185">Reference proteome</keyword>
<evidence type="ECO:0000313" key="2">
    <source>
        <dbReference type="Proteomes" id="UP000481583"/>
    </source>
</evidence>
<gene>
    <name evidence="1" type="ORF">G5C51_12280</name>
</gene>
<sequence>MENAKFVLEVDLSADTFRADAAGELGRILRYWGGSLRHYELTPGTAETIYDSAYNEAGTWRISPKGA</sequence>
<protein>
    <submittedName>
        <fullName evidence="1">Uncharacterized protein</fullName>
    </submittedName>
</protein>
<dbReference type="EMBL" id="JAAKZV010000040">
    <property type="protein sequence ID" value="NGN64675.1"/>
    <property type="molecule type" value="Genomic_DNA"/>
</dbReference>
<dbReference type="Proteomes" id="UP000481583">
    <property type="component" value="Unassembled WGS sequence"/>
</dbReference>
<evidence type="ECO:0000313" key="1">
    <source>
        <dbReference type="EMBL" id="NGN64675.1"/>
    </source>
</evidence>
<comment type="caution">
    <text evidence="1">The sequence shown here is derived from an EMBL/GenBank/DDBJ whole genome shotgun (WGS) entry which is preliminary data.</text>
</comment>
<proteinExistence type="predicted"/>
<accession>A0A6G4TXG7</accession>
<organism evidence="1 2">
    <name type="scientific">Streptomyces coryli</name>
    <dbReference type="NCBI Taxonomy" id="1128680"/>
    <lineage>
        <taxon>Bacteria</taxon>
        <taxon>Bacillati</taxon>
        <taxon>Actinomycetota</taxon>
        <taxon>Actinomycetes</taxon>
        <taxon>Kitasatosporales</taxon>
        <taxon>Streptomycetaceae</taxon>
        <taxon>Streptomyces</taxon>
    </lineage>
</organism>
<dbReference type="AlphaFoldDB" id="A0A6G4TXG7"/>
<reference evidence="1 2" key="1">
    <citation type="submission" date="2020-02" db="EMBL/GenBank/DDBJ databases">
        <title>Whole-genome analyses of novel actinobacteria.</title>
        <authorList>
            <person name="Sahin N."/>
        </authorList>
    </citation>
    <scope>NUCLEOTIDE SEQUENCE [LARGE SCALE GENOMIC DNA]</scope>
    <source>
        <strain evidence="1 2">A7024</strain>
    </source>
</reference>
<name>A0A6G4TXG7_9ACTN</name>